<reference evidence="3 4" key="1">
    <citation type="journal article" date="2014" name="Antonie Van Leeuwenhoek">
        <title>Fictibacillus enclensis sp. nov., isolated from marine sediment.</title>
        <authorList>
            <person name="Dastager S.G."/>
            <person name="Mawlankar R."/>
            <person name="Srinivasan K."/>
            <person name="Tang S.K."/>
            <person name="Lee J.C."/>
            <person name="Ramana V.V."/>
            <person name="Shouche Y.S."/>
        </authorList>
    </citation>
    <scope>NUCLEOTIDE SEQUENCE [LARGE SCALE GENOMIC DNA]</scope>
    <source>
        <strain evidence="3 4">NIO-1003</strain>
    </source>
</reference>
<protein>
    <recommendedName>
        <fullName evidence="2">STAS domain-containing protein</fullName>
    </recommendedName>
</protein>
<dbReference type="InterPro" id="IPR002645">
    <property type="entry name" value="STAS_dom"/>
</dbReference>
<feature type="domain" description="STAS" evidence="2">
    <location>
        <begin position="159"/>
        <end position="270"/>
    </location>
</feature>
<gene>
    <name evidence="3" type="ORF">AS030_11960</name>
</gene>
<comment type="caution">
    <text evidence="3">The sequence shown here is derived from an EMBL/GenBank/DDBJ whole genome shotgun (WGS) entry which is preliminary data.</text>
</comment>
<dbReference type="OrthoDB" id="9800154at2"/>
<evidence type="ECO:0000313" key="3">
    <source>
        <dbReference type="EMBL" id="KSU83284.1"/>
    </source>
</evidence>
<name>A0A0V8J8P1_9BACL</name>
<dbReference type="Pfam" id="PF01740">
    <property type="entry name" value="STAS"/>
    <property type="match status" value="1"/>
</dbReference>
<evidence type="ECO:0000256" key="1">
    <source>
        <dbReference type="ARBA" id="ARBA00022553"/>
    </source>
</evidence>
<dbReference type="PANTHER" id="PTHR33745">
    <property type="entry name" value="RSBT ANTAGONIST PROTEIN RSBS-RELATED"/>
    <property type="match status" value="1"/>
</dbReference>
<dbReference type="PROSITE" id="PS50801">
    <property type="entry name" value="STAS"/>
    <property type="match status" value="1"/>
</dbReference>
<sequence length="277" mass="31665">MAIEHDLQEFILQNNDTLSNEWVKLQEQKFTPYNASAEDTSSEILEQNRTFNQIISGIFVSDNVNFSAWSEQVAVKRANRNIPLHETLENFKNYRVVFWEWIMKFVRENENSISLEVLGEWSRKVNSCFDHVIELFTIYFQQVSDARLQSQQQMIMELSAPIIPVYSKIGVLPLVGEIDTYRAQMIKESSLDKSTELKLEHLIIDLSGVPIMDTMVANELFQVVRALALLGIQTTVTGIRPEIAQTAVQLGIDFSNISTYAHLSQALPVIVNEHELS</sequence>
<dbReference type="RefSeq" id="WP_061972080.1">
    <property type="nucleotide sequence ID" value="NZ_FMAV01000002.1"/>
</dbReference>
<organism evidence="3 4">
    <name type="scientific">Fictibacillus enclensis</name>
    <dbReference type="NCBI Taxonomy" id="1017270"/>
    <lineage>
        <taxon>Bacteria</taxon>
        <taxon>Bacillati</taxon>
        <taxon>Bacillota</taxon>
        <taxon>Bacilli</taxon>
        <taxon>Bacillales</taxon>
        <taxon>Fictibacillaceae</taxon>
        <taxon>Fictibacillus</taxon>
    </lineage>
</organism>
<keyword evidence="1" id="KW-0597">Phosphoprotein</keyword>
<dbReference type="AlphaFoldDB" id="A0A0V8J8P1"/>
<dbReference type="Proteomes" id="UP000054099">
    <property type="component" value="Unassembled WGS sequence"/>
</dbReference>
<dbReference type="Gene3D" id="3.30.750.24">
    <property type="entry name" value="STAS domain"/>
    <property type="match status" value="1"/>
</dbReference>
<dbReference type="PANTHER" id="PTHR33745:SF3">
    <property type="entry name" value="RSBT CO-ANTAGONIST PROTEIN RSBRC"/>
    <property type="match status" value="1"/>
</dbReference>
<proteinExistence type="predicted"/>
<dbReference type="SUPFAM" id="SSF52091">
    <property type="entry name" value="SpoIIaa-like"/>
    <property type="match status" value="1"/>
</dbReference>
<dbReference type="InterPro" id="IPR036513">
    <property type="entry name" value="STAS_dom_sf"/>
</dbReference>
<dbReference type="InterPro" id="IPR051932">
    <property type="entry name" value="Bact_StressResp_Reg"/>
</dbReference>
<evidence type="ECO:0000313" key="4">
    <source>
        <dbReference type="Proteomes" id="UP000054099"/>
    </source>
</evidence>
<dbReference type="CDD" id="cd07041">
    <property type="entry name" value="STAS_RsbR_RsbS_like"/>
    <property type="match status" value="1"/>
</dbReference>
<keyword evidence="4" id="KW-1185">Reference proteome</keyword>
<dbReference type="EMBL" id="LNQN01000002">
    <property type="protein sequence ID" value="KSU83284.1"/>
    <property type="molecule type" value="Genomic_DNA"/>
</dbReference>
<accession>A0A0V8J8P1</accession>
<evidence type="ECO:0000259" key="2">
    <source>
        <dbReference type="PROSITE" id="PS50801"/>
    </source>
</evidence>